<comment type="caution">
    <text evidence="7">The sequence shown here is derived from an EMBL/GenBank/DDBJ whole genome shotgun (WGS) entry which is preliminary data.</text>
</comment>
<accession>A0A8H5WN59</accession>
<keyword evidence="3" id="KW-0862">Zinc</keyword>
<dbReference type="EMBL" id="JAAOAK010000470">
    <property type="protein sequence ID" value="KAF5664233.1"/>
    <property type="molecule type" value="Genomic_DNA"/>
</dbReference>
<evidence type="ECO:0000256" key="4">
    <source>
        <dbReference type="PROSITE-ProRule" id="PRU00042"/>
    </source>
</evidence>
<dbReference type="PROSITE" id="PS50157">
    <property type="entry name" value="ZINC_FINGER_C2H2_2"/>
    <property type="match status" value="1"/>
</dbReference>
<evidence type="ECO:0000256" key="5">
    <source>
        <dbReference type="SAM" id="MobiDB-lite"/>
    </source>
</evidence>
<dbReference type="PANTHER" id="PTHR23235">
    <property type="entry name" value="KRUEPPEL-LIKE TRANSCRIPTION FACTOR"/>
    <property type="match status" value="1"/>
</dbReference>
<name>A0A8H5WN59_9HYPO</name>
<organism evidence="7 8">
    <name type="scientific">Fusarium denticulatum</name>
    <dbReference type="NCBI Taxonomy" id="48507"/>
    <lineage>
        <taxon>Eukaryota</taxon>
        <taxon>Fungi</taxon>
        <taxon>Dikarya</taxon>
        <taxon>Ascomycota</taxon>
        <taxon>Pezizomycotina</taxon>
        <taxon>Sordariomycetes</taxon>
        <taxon>Hypocreomycetidae</taxon>
        <taxon>Hypocreales</taxon>
        <taxon>Nectriaceae</taxon>
        <taxon>Fusarium</taxon>
        <taxon>Fusarium fujikuroi species complex</taxon>
    </lineage>
</organism>
<dbReference type="SUPFAM" id="SSF57667">
    <property type="entry name" value="beta-beta-alpha zinc fingers"/>
    <property type="match status" value="1"/>
</dbReference>
<dbReference type="GO" id="GO:0000981">
    <property type="term" value="F:DNA-binding transcription factor activity, RNA polymerase II-specific"/>
    <property type="evidence" value="ECO:0007669"/>
    <property type="project" value="TreeGrafter"/>
</dbReference>
<feature type="domain" description="C2H2-type" evidence="6">
    <location>
        <begin position="232"/>
        <end position="261"/>
    </location>
</feature>
<dbReference type="InterPro" id="IPR036236">
    <property type="entry name" value="Znf_C2H2_sf"/>
</dbReference>
<dbReference type="PANTHER" id="PTHR23235:SF120">
    <property type="entry name" value="KRUPPEL-LIKE FACTOR 15"/>
    <property type="match status" value="1"/>
</dbReference>
<dbReference type="GO" id="GO:0008270">
    <property type="term" value="F:zinc ion binding"/>
    <property type="evidence" value="ECO:0007669"/>
    <property type="project" value="UniProtKB-KW"/>
</dbReference>
<reference evidence="7 8" key="1">
    <citation type="submission" date="2020-05" db="EMBL/GenBank/DDBJ databases">
        <title>Identification and distribution of gene clusters putatively required for synthesis of sphingolipid metabolism inhibitors in phylogenetically diverse species of the filamentous fungus Fusarium.</title>
        <authorList>
            <person name="Kim H.-S."/>
            <person name="Busman M."/>
            <person name="Brown D.W."/>
            <person name="Divon H."/>
            <person name="Uhlig S."/>
            <person name="Proctor R.H."/>
        </authorList>
    </citation>
    <scope>NUCLEOTIDE SEQUENCE [LARGE SCALE GENOMIC DNA]</scope>
    <source>
        <strain evidence="7 8">NRRL 25311</strain>
    </source>
</reference>
<evidence type="ECO:0000256" key="1">
    <source>
        <dbReference type="ARBA" id="ARBA00022723"/>
    </source>
</evidence>
<keyword evidence="8" id="KW-1185">Reference proteome</keyword>
<dbReference type="SMART" id="SM00355">
    <property type="entry name" value="ZnF_C2H2"/>
    <property type="match status" value="2"/>
</dbReference>
<evidence type="ECO:0000256" key="3">
    <source>
        <dbReference type="ARBA" id="ARBA00022833"/>
    </source>
</evidence>
<dbReference type="InterPro" id="IPR013087">
    <property type="entry name" value="Znf_C2H2_type"/>
</dbReference>
<evidence type="ECO:0000256" key="2">
    <source>
        <dbReference type="ARBA" id="ARBA00022771"/>
    </source>
</evidence>
<keyword evidence="1" id="KW-0479">Metal-binding</keyword>
<protein>
    <submittedName>
        <fullName evidence="7">Zinc finger protein odd-paired-like (Opl)</fullName>
    </submittedName>
</protein>
<keyword evidence="2 4" id="KW-0863">Zinc-finger</keyword>
<dbReference type="PROSITE" id="PS00028">
    <property type="entry name" value="ZINC_FINGER_C2H2_1"/>
    <property type="match status" value="1"/>
</dbReference>
<dbReference type="AlphaFoldDB" id="A0A8H5WN59"/>
<dbReference type="Proteomes" id="UP000562682">
    <property type="component" value="Unassembled WGS sequence"/>
</dbReference>
<feature type="region of interest" description="Disordered" evidence="5">
    <location>
        <begin position="183"/>
        <end position="216"/>
    </location>
</feature>
<sequence>MESQCFVPIDTSFAFASSPDAPVTPTSSPRSDWMESVPLDYNELYNNTYYWTNTTCPASSFMSDSTYSETGDLSYHPVLDQQYVDMDYQHLPYSSKVDISPVGPISPFPLPATPGTSDNYFNVGTILSPRALSRSGSIASVPSLSCSIDSTPSAISERRVSDISNCLGQDPYPPSACPLRDSSSIYDTESPPGIPSLADETPMSLQRKAPKPREQEIETSVFRATVIKKATGACEYPGCNKAFRRIEHLKRHKQTHHGEGDNSFVCEFCGKDQFNRYDNLQTHRRLHARRNKRYRSIKFVPAAVAVIEEEDRTRKRRVTYRSKGMTVQDWRVHG</sequence>
<proteinExistence type="predicted"/>
<evidence type="ECO:0000313" key="8">
    <source>
        <dbReference type="Proteomes" id="UP000562682"/>
    </source>
</evidence>
<evidence type="ECO:0000313" key="7">
    <source>
        <dbReference type="EMBL" id="KAF5664233.1"/>
    </source>
</evidence>
<dbReference type="Gene3D" id="3.30.160.60">
    <property type="entry name" value="Classic Zinc Finger"/>
    <property type="match status" value="2"/>
</dbReference>
<gene>
    <name evidence="7" type="ORF">FDENT_12935</name>
</gene>
<dbReference type="GO" id="GO:0000978">
    <property type="term" value="F:RNA polymerase II cis-regulatory region sequence-specific DNA binding"/>
    <property type="evidence" value="ECO:0007669"/>
    <property type="project" value="TreeGrafter"/>
</dbReference>
<evidence type="ECO:0000259" key="6">
    <source>
        <dbReference type="PROSITE" id="PS50157"/>
    </source>
</evidence>